<dbReference type="RefSeq" id="WP_237602057.1">
    <property type="nucleotide sequence ID" value="NZ_JAIRBA010000005.1"/>
</dbReference>
<evidence type="ECO:0000313" key="7">
    <source>
        <dbReference type="EMBL" id="MCG2418243.1"/>
    </source>
</evidence>
<dbReference type="Pfam" id="PF04085">
    <property type="entry name" value="MreC"/>
    <property type="match status" value="1"/>
</dbReference>
<dbReference type="PIRSF" id="PIRSF038471">
    <property type="entry name" value="MreC"/>
    <property type="match status" value="1"/>
</dbReference>
<dbReference type="GO" id="GO:0008360">
    <property type="term" value="P:regulation of cell shape"/>
    <property type="evidence" value="ECO:0007669"/>
    <property type="project" value="UniProtKB-KW"/>
</dbReference>
<feature type="domain" description="Rod shape-determining protein MreC beta-barrel core" evidence="6">
    <location>
        <begin position="109"/>
        <end position="257"/>
    </location>
</feature>
<organism evidence="7 8">
    <name type="scientific">Aequorivita vitellina</name>
    <dbReference type="NCBI Taxonomy" id="2874475"/>
    <lineage>
        <taxon>Bacteria</taxon>
        <taxon>Pseudomonadati</taxon>
        <taxon>Bacteroidota</taxon>
        <taxon>Flavobacteriia</taxon>
        <taxon>Flavobacteriales</taxon>
        <taxon>Flavobacteriaceae</taxon>
        <taxon>Aequorivita</taxon>
    </lineage>
</organism>
<evidence type="ECO:0000256" key="4">
    <source>
        <dbReference type="ARBA" id="ARBA00032089"/>
    </source>
</evidence>
<evidence type="ECO:0000313" key="8">
    <source>
        <dbReference type="Proteomes" id="UP001139461"/>
    </source>
</evidence>
<accession>A0A9X1QW65</accession>
<evidence type="ECO:0000256" key="2">
    <source>
        <dbReference type="ARBA" id="ARBA00013855"/>
    </source>
</evidence>
<dbReference type="PANTHER" id="PTHR34138:SF1">
    <property type="entry name" value="CELL SHAPE-DETERMINING PROTEIN MREC"/>
    <property type="match status" value="1"/>
</dbReference>
<dbReference type="Gene3D" id="2.40.10.350">
    <property type="entry name" value="Rod shape-determining protein MreC, domain 2"/>
    <property type="match status" value="1"/>
</dbReference>
<evidence type="ECO:0000259" key="6">
    <source>
        <dbReference type="Pfam" id="PF04085"/>
    </source>
</evidence>
<keyword evidence="3 5" id="KW-0133">Cell shape</keyword>
<gene>
    <name evidence="7" type="primary">mreC</name>
    <name evidence="7" type="ORF">K8089_04345</name>
</gene>
<dbReference type="InterPro" id="IPR042177">
    <property type="entry name" value="Cell/Rod_1"/>
</dbReference>
<evidence type="ECO:0000256" key="5">
    <source>
        <dbReference type="PIRNR" id="PIRNR038471"/>
    </source>
</evidence>
<dbReference type="GO" id="GO:0005886">
    <property type="term" value="C:plasma membrane"/>
    <property type="evidence" value="ECO:0007669"/>
    <property type="project" value="TreeGrafter"/>
</dbReference>
<dbReference type="NCBIfam" id="NF010532">
    <property type="entry name" value="PRK13922.9-3"/>
    <property type="match status" value="1"/>
</dbReference>
<dbReference type="InterPro" id="IPR007221">
    <property type="entry name" value="MreC"/>
</dbReference>
<keyword evidence="8" id="KW-1185">Reference proteome</keyword>
<dbReference type="InterPro" id="IPR042175">
    <property type="entry name" value="Cell/Rod_MreC_2"/>
</dbReference>
<sequence>MQQIIFFFIRNKNFLLFAVLFIISVALTIQTHNYHNNKYVSSANFISGGVYTFRNNITDYFNLSKENEQLLQENLMLRKRLARLQETIVIEKLDSTVFPSKYQYYTARVINNNFSKTKNQLTLDRGRNDSIKIDLGVISSKGLVGIVSDVSSNYATVQSILNTKSRINAKLKKSSHFGSLIWNTKDPNVVQLIDIPRLAQLEKGDTIITGGRSTIFPEGILIGTVKDFHLDNDDNYYYVNIDLFNDMTSLENVYLIQNNEAREILNLEEGVEDVEQ</sequence>
<evidence type="ECO:0000256" key="1">
    <source>
        <dbReference type="ARBA" id="ARBA00009369"/>
    </source>
</evidence>
<reference evidence="7" key="1">
    <citation type="submission" date="2021-09" db="EMBL/GenBank/DDBJ databases">
        <title>Genome of Aequorivita sp. strain F47161.</title>
        <authorList>
            <person name="Wang Y."/>
        </authorList>
    </citation>
    <scope>NUCLEOTIDE SEQUENCE</scope>
    <source>
        <strain evidence="7">F47161</strain>
    </source>
</reference>
<name>A0A9X1QW65_9FLAO</name>
<comment type="similarity">
    <text evidence="1 5">Belongs to the MreC family.</text>
</comment>
<dbReference type="AlphaFoldDB" id="A0A9X1QW65"/>
<evidence type="ECO:0000256" key="3">
    <source>
        <dbReference type="ARBA" id="ARBA00022960"/>
    </source>
</evidence>
<comment type="function">
    <text evidence="5">Involved in formation and maintenance of cell shape.</text>
</comment>
<dbReference type="Gene3D" id="2.40.10.340">
    <property type="entry name" value="Rod shape-determining protein MreC, domain 1"/>
    <property type="match status" value="1"/>
</dbReference>
<dbReference type="InterPro" id="IPR055342">
    <property type="entry name" value="MreC_beta-barrel_core"/>
</dbReference>
<dbReference type="EMBL" id="JAIRBA010000005">
    <property type="protein sequence ID" value="MCG2418243.1"/>
    <property type="molecule type" value="Genomic_DNA"/>
</dbReference>
<dbReference type="NCBIfam" id="TIGR00219">
    <property type="entry name" value="mreC"/>
    <property type="match status" value="1"/>
</dbReference>
<protein>
    <recommendedName>
        <fullName evidence="2 5">Cell shape-determining protein MreC</fullName>
    </recommendedName>
    <alternativeName>
        <fullName evidence="4 5">Cell shape protein MreC</fullName>
    </alternativeName>
</protein>
<comment type="caution">
    <text evidence="7">The sequence shown here is derived from an EMBL/GenBank/DDBJ whole genome shotgun (WGS) entry which is preliminary data.</text>
</comment>
<dbReference type="PANTHER" id="PTHR34138">
    <property type="entry name" value="CELL SHAPE-DETERMINING PROTEIN MREC"/>
    <property type="match status" value="1"/>
</dbReference>
<proteinExistence type="inferred from homology"/>
<dbReference type="Proteomes" id="UP001139461">
    <property type="component" value="Unassembled WGS sequence"/>
</dbReference>